<dbReference type="InterPro" id="IPR009057">
    <property type="entry name" value="Homeodomain-like_sf"/>
</dbReference>
<accession>A0A1G8ABQ7</accession>
<dbReference type="SMART" id="SM00382">
    <property type="entry name" value="AAA"/>
    <property type="match status" value="1"/>
</dbReference>
<dbReference type="Gene3D" id="1.10.10.60">
    <property type="entry name" value="Homeodomain-like"/>
    <property type="match status" value="1"/>
</dbReference>
<protein>
    <submittedName>
        <fullName evidence="7">Sigma-54 interaction domain-containing protein</fullName>
    </submittedName>
</protein>
<organism evidence="7 8">
    <name type="scientific">Mucilaginibacter gossypii</name>
    <dbReference type="NCBI Taxonomy" id="551996"/>
    <lineage>
        <taxon>Bacteria</taxon>
        <taxon>Pseudomonadati</taxon>
        <taxon>Bacteroidota</taxon>
        <taxon>Sphingobacteriia</taxon>
        <taxon>Sphingobacteriales</taxon>
        <taxon>Sphingobacteriaceae</taxon>
        <taxon>Mucilaginibacter</taxon>
    </lineage>
</organism>
<dbReference type="PROSITE" id="PS50045">
    <property type="entry name" value="SIGMA54_INTERACT_4"/>
    <property type="match status" value="1"/>
</dbReference>
<dbReference type="PANTHER" id="PTHR32071:SF117">
    <property type="entry name" value="PTS-DEPENDENT DIHYDROXYACETONE KINASE OPERON REGULATORY PROTEIN-RELATED"/>
    <property type="match status" value="1"/>
</dbReference>
<dbReference type="Proteomes" id="UP000199705">
    <property type="component" value="Unassembled WGS sequence"/>
</dbReference>
<dbReference type="InterPro" id="IPR027417">
    <property type="entry name" value="P-loop_NTPase"/>
</dbReference>
<dbReference type="PANTHER" id="PTHR32071">
    <property type="entry name" value="TRANSCRIPTIONAL REGULATORY PROTEIN"/>
    <property type="match status" value="1"/>
</dbReference>
<dbReference type="GO" id="GO:0003677">
    <property type="term" value="F:DNA binding"/>
    <property type="evidence" value="ECO:0007669"/>
    <property type="project" value="UniProtKB-KW"/>
</dbReference>
<keyword evidence="4" id="KW-0238">DNA-binding</keyword>
<keyword evidence="1" id="KW-0547">Nucleotide-binding</keyword>
<evidence type="ECO:0000259" key="6">
    <source>
        <dbReference type="PROSITE" id="PS50045"/>
    </source>
</evidence>
<dbReference type="InterPro" id="IPR003593">
    <property type="entry name" value="AAA+_ATPase"/>
</dbReference>
<evidence type="ECO:0000313" key="7">
    <source>
        <dbReference type="EMBL" id="SDH18382.1"/>
    </source>
</evidence>
<evidence type="ECO:0000256" key="2">
    <source>
        <dbReference type="ARBA" id="ARBA00022840"/>
    </source>
</evidence>
<dbReference type="Gene3D" id="1.10.8.60">
    <property type="match status" value="1"/>
</dbReference>
<dbReference type="Pfam" id="PF25601">
    <property type="entry name" value="AAA_lid_14"/>
    <property type="match status" value="1"/>
</dbReference>
<name>A0A1G8ABQ7_9SPHI</name>
<dbReference type="Gene3D" id="3.40.50.300">
    <property type="entry name" value="P-loop containing nucleotide triphosphate hydrolases"/>
    <property type="match status" value="1"/>
</dbReference>
<dbReference type="SUPFAM" id="SSF46689">
    <property type="entry name" value="Homeodomain-like"/>
    <property type="match status" value="1"/>
</dbReference>
<dbReference type="Pfam" id="PF00158">
    <property type="entry name" value="Sigma54_activat"/>
    <property type="match status" value="1"/>
</dbReference>
<dbReference type="InterPro" id="IPR058031">
    <property type="entry name" value="AAA_lid_NorR"/>
</dbReference>
<dbReference type="PROSITE" id="PS00675">
    <property type="entry name" value="SIGMA54_INTERACT_1"/>
    <property type="match status" value="1"/>
</dbReference>
<keyword evidence="3" id="KW-0805">Transcription regulation</keyword>
<dbReference type="GO" id="GO:0005524">
    <property type="term" value="F:ATP binding"/>
    <property type="evidence" value="ECO:0007669"/>
    <property type="project" value="UniProtKB-KW"/>
</dbReference>
<proteinExistence type="predicted"/>
<sequence>MITERITSNPEAEMKNLTLHFDLPQGILIDSAVSTGINRPVRSAVFSNQYPGIIGNCAEMQKVYRLMDMVAPSNSTVLLLGETGTGKEVIARGIHQASSRKNKPMVTVNCAALPANLVESELFGHERGAFTGAMDRRIGKFEMANGGTIFLDEIGELPLELQVKLLRAIQEREFERVGGKTTVKVDIRIIAATNRDLEVEVDTHRFRADLYYRLNVFPVCLPPLRERQDDIAELANFFLLRYCKITGKKISFISNKVLQQLKSYSWPGNVRQLEHLIERSILLADDSVLREVFLPNNTSKNLSDQGIFKNKTLIDVERFHIIAVLKKCNGKIAGEGGAAEWLDVPSTTLHAKMKKLNIVKQDYVPQKP</sequence>
<evidence type="ECO:0000313" key="8">
    <source>
        <dbReference type="Proteomes" id="UP000199705"/>
    </source>
</evidence>
<dbReference type="InterPro" id="IPR025944">
    <property type="entry name" value="Sigma_54_int_dom_CS"/>
</dbReference>
<dbReference type="InterPro" id="IPR025662">
    <property type="entry name" value="Sigma_54_int_dom_ATP-bd_1"/>
</dbReference>
<dbReference type="RefSeq" id="WP_256337445.1">
    <property type="nucleotide sequence ID" value="NZ_FNCG01000007.1"/>
</dbReference>
<dbReference type="EMBL" id="FNCG01000007">
    <property type="protein sequence ID" value="SDH18382.1"/>
    <property type="molecule type" value="Genomic_DNA"/>
</dbReference>
<evidence type="ECO:0000256" key="5">
    <source>
        <dbReference type="ARBA" id="ARBA00023163"/>
    </source>
</evidence>
<evidence type="ECO:0000256" key="4">
    <source>
        <dbReference type="ARBA" id="ARBA00023125"/>
    </source>
</evidence>
<evidence type="ECO:0000256" key="3">
    <source>
        <dbReference type="ARBA" id="ARBA00023015"/>
    </source>
</evidence>
<dbReference type="PROSITE" id="PS00676">
    <property type="entry name" value="SIGMA54_INTERACT_2"/>
    <property type="match status" value="1"/>
</dbReference>
<dbReference type="SUPFAM" id="SSF52540">
    <property type="entry name" value="P-loop containing nucleoside triphosphate hydrolases"/>
    <property type="match status" value="1"/>
</dbReference>
<dbReference type="CDD" id="cd00009">
    <property type="entry name" value="AAA"/>
    <property type="match status" value="1"/>
</dbReference>
<evidence type="ECO:0000256" key="1">
    <source>
        <dbReference type="ARBA" id="ARBA00022741"/>
    </source>
</evidence>
<reference evidence="8" key="1">
    <citation type="submission" date="2016-10" db="EMBL/GenBank/DDBJ databases">
        <authorList>
            <person name="Varghese N."/>
            <person name="Submissions S."/>
        </authorList>
    </citation>
    <scope>NUCLEOTIDE SEQUENCE [LARGE SCALE GENOMIC DNA]</scope>
    <source>
        <strain evidence="8">Gh-67</strain>
    </source>
</reference>
<gene>
    <name evidence="7" type="ORF">SAMN05192573_107151</name>
</gene>
<dbReference type="GO" id="GO:0006355">
    <property type="term" value="P:regulation of DNA-templated transcription"/>
    <property type="evidence" value="ECO:0007669"/>
    <property type="project" value="InterPro"/>
</dbReference>
<keyword evidence="5" id="KW-0804">Transcription</keyword>
<keyword evidence="2" id="KW-0067">ATP-binding</keyword>
<keyword evidence="8" id="KW-1185">Reference proteome</keyword>
<dbReference type="AlphaFoldDB" id="A0A1G8ABQ7"/>
<dbReference type="FunFam" id="3.40.50.300:FF:000006">
    <property type="entry name" value="DNA-binding transcriptional regulator NtrC"/>
    <property type="match status" value="1"/>
</dbReference>
<dbReference type="InterPro" id="IPR002078">
    <property type="entry name" value="Sigma_54_int"/>
</dbReference>
<dbReference type="InterPro" id="IPR025943">
    <property type="entry name" value="Sigma_54_int_dom_ATP-bd_2"/>
</dbReference>
<dbReference type="PROSITE" id="PS00688">
    <property type="entry name" value="SIGMA54_INTERACT_3"/>
    <property type="match status" value="1"/>
</dbReference>
<feature type="domain" description="Sigma-54 factor interaction" evidence="6">
    <location>
        <begin position="53"/>
        <end position="282"/>
    </location>
</feature>
<dbReference type="STRING" id="551996.SAMN05192573_107151"/>